<dbReference type="GO" id="GO:0004930">
    <property type="term" value="F:G protein-coupled receptor activity"/>
    <property type="evidence" value="ECO:0007669"/>
    <property type="project" value="TreeGrafter"/>
</dbReference>
<dbReference type="PROSITE" id="PS50261">
    <property type="entry name" value="G_PROTEIN_RECEP_F2_4"/>
    <property type="match status" value="1"/>
</dbReference>
<feature type="transmembrane region" description="Helical" evidence="5">
    <location>
        <begin position="304"/>
        <end position="329"/>
    </location>
</feature>
<name>A0A1V6P530_PENPO</name>
<dbReference type="GO" id="GO:0007189">
    <property type="term" value="P:adenylate cyclase-activating G protein-coupled receptor signaling pathway"/>
    <property type="evidence" value="ECO:0007669"/>
    <property type="project" value="TreeGrafter"/>
</dbReference>
<sequence length="391" mass="43347">MSLTDKQLRAIAIAEIVGGSASLLGFAFIVTTYCASTAFRKPVNRLIFYASFGNAFAAVASLMSRDGVIAGPHSALCQAQAFFIQYWMPTDSLWSFCMAVNIYLTFYRRYSAEDIKNLEKWYFLFCYGLPLILATTLSLIKTTGRGKIYGPALIWCSITEPWQFLRLVCFYGPVWVVSIATFSIYATAGVRIYRQYGALKTAKDELPVNRAMSVTRSVSFDVTATAAKGSGSGPSMLYSTSIESQHSRTRSGSDNQATTYNAMWSYLRYSFLFFLAMVATWLPSFVNRVYGLINPTKPKFGLNLAGALVLSLQGLWNAIIYTSTALPIFKAQWASIVKSWSHRRPPTRVTGGEAADLWLEDVRFDNRYDAGSTSSLAIRPLESSVVQPGDV</sequence>
<dbReference type="Proteomes" id="UP000191408">
    <property type="component" value="Unassembled WGS sequence"/>
</dbReference>
<keyword evidence="4 5" id="KW-0472">Membrane</keyword>
<protein>
    <recommendedName>
        <fullName evidence="6">G-protein coupled receptors family 2 profile 2 domain-containing protein</fullName>
    </recommendedName>
</protein>
<feature type="transmembrane region" description="Helical" evidence="5">
    <location>
        <begin position="12"/>
        <end position="34"/>
    </location>
</feature>
<feature type="domain" description="G-protein coupled receptors family 2 profile 2" evidence="6">
    <location>
        <begin position="11"/>
        <end position="325"/>
    </location>
</feature>
<evidence type="ECO:0000256" key="5">
    <source>
        <dbReference type="SAM" id="Phobius"/>
    </source>
</evidence>
<dbReference type="OrthoDB" id="18453at2759"/>
<accession>A0A1V6P530</accession>
<evidence type="ECO:0000256" key="1">
    <source>
        <dbReference type="ARBA" id="ARBA00004141"/>
    </source>
</evidence>
<dbReference type="AlphaFoldDB" id="A0A1V6P530"/>
<gene>
    <name evidence="7" type="ORF">PENPOL_c001G00660</name>
</gene>
<evidence type="ECO:0000256" key="4">
    <source>
        <dbReference type="ARBA" id="ARBA00023136"/>
    </source>
</evidence>
<evidence type="ECO:0000313" key="7">
    <source>
        <dbReference type="EMBL" id="OQD71877.1"/>
    </source>
</evidence>
<dbReference type="InterPro" id="IPR017981">
    <property type="entry name" value="GPCR_2-like_7TM"/>
</dbReference>
<feature type="transmembrane region" description="Helical" evidence="5">
    <location>
        <begin position="92"/>
        <end position="110"/>
    </location>
</feature>
<evidence type="ECO:0000313" key="8">
    <source>
        <dbReference type="Proteomes" id="UP000191408"/>
    </source>
</evidence>
<comment type="caution">
    <text evidence="7">The sequence shown here is derived from an EMBL/GenBank/DDBJ whole genome shotgun (WGS) entry which is preliminary data.</text>
</comment>
<dbReference type="GO" id="GO:0007166">
    <property type="term" value="P:cell surface receptor signaling pathway"/>
    <property type="evidence" value="ECO:0007669"/>
    <property type="project" value="InterPro"/>
</dbReference>
<dbReference type="SUPFAM" id="SSF81321">
    <property type="entry name" value="Family A G protein-coupled receptor-like"/>
    <property type="match status" value="1"/>
</dbReference>
<dbReference type="STRING" id="60169.A0A1V6P530"/>
<dbReference type="PANTHER" id="PTHR23112:SF0">
    <property type="entry name" value="TRANSMEMBRANE PROTEIN 116"/>
    <property type="match status" value="1"/>
</dbReference>
<feature type="transmembrane region" description="Helical" evidence="5">
    <location>
        <begin position="46"/>
        <end position="64"/>
    </location>
</feature>
<proteinExistence type="predicted"/>
<keyword evidence="8" id="KW-1185">Reference proteome</keyword>
<keyword evidence="2 5" id="KW-0812">Transmembrane</keyword>
<feature type="transmembrane region" description="Helical" evidence="5">
    <location>
        <begin position="170"/>
        <end position="193"/>
    </location>
</feature>
<evidence type="ECO:0000256" key="2">
    <source>
        <dbReference type="ARBA" id="ARBA00022692"/>
    </source>
</evidence>
<organism evidence="7 8">
    <name type="scientific">Penicillium polonicum</name>
    <dbReference type="NCBI Taxonomy" id="60169"/>
    <lineage>
        <taxon>Eukaryota</taxon>
        <taxon>Fungi</taxon>
        <taxon>Dikarya</taxon>
        <taxon>Ascomycota</taxon>
        <taxon>Pezizomycotina</taxon>
        <taxon>Eurotiomycetes</taxon>
        <taxon>Eurotiomycetidae</taxon>
        <taxon>Eurotiales</taxon>
        <taxon>Aspergillaceae</taxon>
        <taxon>Penicillium</taxon>
    </lineage>
</organism>
<feature type="transmembrane region" description="Helical" evidence="5">
    <location>
        <begin position="266"/>
        <end position="284"/>
    </location>
</feature>
<keyword evidence="3 5" id="KW-1133">Transmembrane helix</keyword>
<dbReference type="EMBL" id="MDYM01000001">
    <property type="protein sequence ID" value="OQD71877.1"/>
    <property type="molecule type" value="Genomic_DNA"/>
</dbReference>
<feature type="transmembrane region" description="Helical" evidence="5">
    <location>
        <begin position="122"/>
        <end position="140"/>
    </location>
</feature>
<dbReference type="PANTHER" id="PTHR23112">
    <property type="entry name" value="G PROTEIN-COUPLED RECEPTOR 157-RELATED"/>
    <property type="match status" value="1"/>
</dbReference>
<reference evidence="8" key="1">
    <citation type="journal article" date="2017" name="Nat. Microbiol.">
        <title>Global analysis of biosynthetic gene clusters reveals vast potential of secondary metabolite production in Penicillium species.</title>
        <authorList>
            <person name="Nielsen J.C."/>
            <person name="Grijseels S."/>
            <person name="Prigent S."/>
            <person name="Ji B."/>
            <person name="Dainat J."/>
            <person name="Nielsen K.F."/>
            <person name="Frisvad J.C."/>
            <person name="Workman M."/>
            <person name="Nielsen J."/>
        </authorList>
    </citation>
    <scope>NUCLEOTIDE SEQUENCE [LARGE SCALE GENOMIC DNA]</scope>
    <source>
        <strain evidence="8">IBT 4502</strain>
    </source>
</reference>
<dbReference type="GO" id="GO:0005886">
    <property type="term" value="C:plasma membrane"/>
    <property type="evidence" value="ECO:0007669"/>
    <property type="project" value="TreeGrafter"/>
</dbReference>
<evidence type="ECO:0000259" key="6">
    <source>
        <dbReference type="PROSITE" id="PS50261"/>
    </source>
</evidence>
<evidence type="ECO:0000256" key="3">
    <source>
        <dbReference type="ARBA" id="ARBA00022989"/>
    </source>
</evidence>
<dbReference type="Gene3D" id="1.20.1070.10">
    <property type="entry name" value="Rhodopsin 7-helix transmembrane proteins"/>
    <property type="match status" value="1"/>
</dbReference>
<comment type="subcellular location">
    <subcellularLocation>
        <location evidence="1">Membrane</location>
        <topology evidence="1">Multi-pass membrane protein</topology>
    </subcellularLocation>
</comment>
<dbReference type="Pfam" id="PF05462">
    <property type="entry name" value="Dicty_CAR"/>
    <property type="match status" value="1"/>
</dbReference>